<dbReference type="RefSeq" id="WP_344243292.1">
    <property type="nucleotide sequence ID" value="NZ_BAAAHH010000022.1"/>
</dbReference>
<reference evidence="3 4" key="1">
    <citation type="journal article" date="2019" name="Int. J. Syst. Evol. Microbiol.">
        <title>The Global Catalogue of Microorganisms (GCM) 10K type strain sequencing project: providing services to taxonomists for standard genome sequencing and annotation.</title>
        <authorList>
            <consortium name="The Broad Institute Genomics Platform"/>
            <consortium name="The Broad Institute Genome Sequencing Center for Infectious Disease"/>
            <person name="Wu L."/>
            <person name="Ma J."/>
        </authorList>
    </citation>
    <scope>NUCLEOTIDE SEQUENCE [LARGE SCALE GENOMIC DNA]</scope>
    <source>
        <strain evidence="3 4">JCM 10696</strain>
    </source>
</reference>
<gene>
    <name evidence="3" type="ORF">GCM10009550_49130</name>
</gene>
<keyword evidence="4" id="KW-1185">Reference proteome</keyword>
<name>A0ABN1RLB4_9ACTN</name>
<dbReference type="InterPro" id="IPR036390">
    <property type="entry name" value="WH_DNA-bd_sf"/>
</dbReference>
<protein>
    <submittedName>
        <fullName evidence="3">PadR family transcriptional regulator</fullName>
    </submittedName>
</protein>
<comment type="caution">
    <text evidence="3">The sequence shown here is derived from an EMBL/GenBank/DDBJ whole genome shotgun (WGS) entry which is preliminary data.</text>
</comment>
<dbReference type="Proteomes" id="UP001500665">
    <property type="component" value="Unassembled WGS sequence"/>
</dbReference>
<dbReference type="SUPFAM" id="SSF46785">
    <property type="entry name" value="Winged helix' DNA-binding domain"/>
    <property type="match status" value="1"/>
</dbReference>
<feature type="domain" description="Transcription regulator PadR N-terminal" evidence="2">
    <location>
        <begin position="4"/>
        <end position="76"/>
    </location>
</feature>
<accession>A0ABN1RLB4</accession>
<dbReference type="PANTHER" id="PTHR43252:SF2">
    <property type="entry name" value="TRANSCRIPTION REGULATOR, PADR-LIKE FAMILY"/>
    <property type="match status" value="1"/>
</dbReference>
<sequence>MLPLLGLLVERPSHAYGLASLLRERYGDLSATRSTVTSLLKSLERAGVVASQQPERVGKRPPRTVYELTDAGMVDFRRKVEAGLGEGRTASVDFVMAVAYAGVLSADHAASLLEARAERLEQELAVLEERPEGVAEVHMLEAAYWRTIVSAENTWVRELVSRIRSHDIDWTGVQGGEEKEDGA</sequence>
<keyword evidence="1" id="KW-0175">Coiled coil</keyword>
<evidence type="ECO:0000313" key="3">
    <source>
        <dbReference type="EMBL" id="GAA0959389.1"/>
    </source>
</evidence>
<proteinExistence type="predicted"/>
<dbReference type="Gene3D" id="1.10.10.10">
    <property type="entry name" value="Winged helix-like DNA-binding domain superfamily/Winged helix DNA-binding domain"/>
    <property type="match status" value="1"/>
</dbReference>
<evidence type="ECO:0000259" key="2">
    <source>
        <dbReference type="Pfam" id="PF03551"/>
    </source>
</evidence>
<dbReference type="EMBL" id="BAAAHH010000022">
    <property type="protein sequence ID" value="GAA0959389.1"/>
    <property type="molecule type" value="Genomic_DNA"/>
</dbReference>
<evidence type="ECO:0000313" key="4">
    <source>
        <dbReference type="Proteomes" id="UP001500665"/>
    </source>
</evidence>
<dbReference type="InterPro" id="IPR036388">
    <property type="entry name" value="WH-like_DNA-bd_sf"/>
</dbReference>
<dbReference type="InterPro" id="IPR005149">
    <property type="entry name" value="Tscrpt_reg_PadR_N"/>
</dbReference>
<dbReference type="Pfam" id="PF03551">
    <property type="entry name" value="PadR"/>
    <property type="match status" value="1"/>
</dbReference>
<evidence type="ECO:0000256" key="1">
    <source>
        <dbReference type="SAM" id="Coils"/>
    </source>
</evidence>
<feature type="coiled-coil region" evidence="1">
    <location>
        <begin position="103"/>
        <end position="130"/>
    </location>
</feature>
<organism evidence="3 4">
    <name type="scientific">Actinocorallia libanotica</name>
    <dbReference type="NCBI Taxonomy" id="46162"/>
    <lineage>
        <taxon>Bacteria</taxon>
        <taxon>Bacillati</taxon>
        <taxon>Actinomycetota</taxon>
        <taxon>Actinomycetes</taxon>
        <taxon>Streptosporangiales</taxon>
        <taxon>Thermomonosporaceae</taxon>
        <taxon>Actinocorallia</taxon>
    </lineage>
</organism>
<dbReference type="PANTHER" id="PTHR43252">
    <property type="entry name" value="TRANSCRIPTIONAL REGULATOR YQJI"/>
    <property type="match status" value="1"/>
</dbReference>